<feature type="transmembrane region" description="Helical" evidence="7">
    <location>
        <begin position="449"/>
        <end position="471"/>
    </location>
</feature>
<sequence>MSATEEKMNMDTVDKIIRGEEIEQSSSQASFYPPADHPRLTWKETLTTKRGWYGEYDYAALCMPRLPFIGRSKSVSSPFFGPNDEIPILVALLMGIQHFLAVIGGVITPTVIISGSGAGYLNLDESTRQYLTSASLILSGIMSLIQIIRVRIPKTQYYIGSGLLQITGVAFSNIPAASAMISTMYDDGTCHKELQPDGTYIYSPCPDAYGAVLGTSIVCALLSILISFLPPKIMKRIFPKSVTGVVLTVIGASLIVSGMKNWAGGSSPCIDRPESGIFALCPTIYAPNAQQWGSPAYIGLGASVFITIIIVEIVGSIFLKNTSVVIGLLVGCAIAGGVGMMDGSGIADAPAITFLWVKTFKLSVYGPGIIPFLFVYIDYIVECIGDLTAACEVSKLPVDGDEFNSRCQGGLLADGLSGIFSGLGTSMGVVTFSQNNGIIAVTRCASRKAGVICAVLLILCGVFGKIAAAFLAIPSSVMGGMTVFLFSSVATSGIRILGLLSWSRRDRIVVAGSLALALGVALVPNFFAYLLPTVENVALQGFYDAISTVLSTGYIMAGIGSILLNLVLPEDAADPEDIQLKEKSPASSIQPGMVV</sequence>
<organism evidence="8 9">
    <name type="scientific">Umbelopsis vinacea</name>
    <dbReference type="NCBI Taxonomy" id="44442"/>
    <lineage>
        <taxon>Eukaryota</taxon>
        <taxon>Fungi</taxon>
        <taxon>Fungi incertae sedis</taxon>
        <taxon>Mucoromycota</taxon>
        <taxon>Mucoromycotina</taxon>
        <taxon>Umbelopsidomycetes</taxon>
        <taxon>Umbelopsidales</taxon>
        <taxon>Umbelopsidaceae</taxon>
        <taxon>Umbelopsis</taxon>
    </lineage>
</organism>
<dbReference type="InterPro" id="IPR006043">
    <property type="entry name" value="NCS2"/>
</dbReference>
<keyword evidence="5 7" id="KW-1133">Transmembrane helix</keyword>
<dbReference type="AlphaFoldDB" id="A0A8H7Q9T5"/>
<dbReference type="PROSITE" id="PS01116">
    <property type="entry name" value="XANTH_URACIL_PERMASE"/>
    <property type="match status" value="1"/>
</dbReference>
<keyword evidence="4 7" id="KW-0812">Transmembrane</keyword>
<evidence type="ECO:0000313" key="9">
    <source>
        <dbReference type="Proteomes" id="UP000612746"/>
    </source>
</evidence>
<feature type="transmembrane region" description="Helical" evidence="7">
    <location>
        <begin position="324"/>
        <end position="342"/>
    </location>
</feature>
<protein>
    <recommendedName>
        <fullName evidence="10">Purine permease</fullName>
    </recommendedName>
</protein>
<comment type="subcellular location">
    <subcellularLocation>
        <location evidence="1">Membrane</location>
        <topology evidence="1">Multi-pass membrane protein</topology>
    </subcellularLocation>
</comment>
<keyword evidence="6 7" id="KW-0472">Membrane</keyword>
<keyword evidence="9" id="KW-1185">Reference proteome</keyword>
<evidence type="ECO:0000256" key="4">
    <source>
        <dbReference type="ARBA" id="ARBA00022692"/>
    </source>
</evidence>
<dbReference type="Proteomes" id="UP000612746">
    <property type="component" value="Unassembled WGS sequence"/>
</dbReference>
<evidence type="ECO:0000256" key="2">
    <source>
        <dbReference type="ARBA" id="ARBA00008821"/>
    </source>
</evidence>
<proteinExistence type="inferred from homology"/>
<feature type="transmembrane region" description="Helical" evidence="7">
    <location>
        <begin position="208"/>
        <end position="229"/>
    </location>
</feature>
<evidence type="ECO:0000256" key="5">
    <source>
        <dbReference type="ARBA" id="ARBA00022989"/>
    </source>
</evidence>
<feature type="transmembrane region" description="Helical" evidence="7">
    <location>
        <begin position="99"/>
        <end position="121"/>
    </location>
</feature>
<dbReference type="Pfam" id="PF00860">
    <property type="entry name" value="Xan_ur_permease"/>
    <property type="match status" value="1"/>
</dbReference>
<name>A0A8H7Q9T5_9FUNG</name>
<feature type="transmembrane region" description="Helical" evidence="7">
    <location>
        <begin position="509"/>
        <end position="530"/>
    </location>
</feature>
<dbReference type="GO" id="GO:0042907">
    <property type="term" value="F:xanthine transmembrane transporter activity"/>
    <property type="evidence" value="ECO:0007669"/>
    <property type="project" value="TreeGrafter"/>
</dbReference>
<dbReference type="GO" id="GO:0005886">
    <property type="term" value="C:plasma membrane"/>
    <property type="evidence" value="ECO:0007669"/>
    <property type="project" value="TreeGrafter"/>
</dbReference>
<evidence type="ECO:0008006" key="10">
    <source>
        <dbReference type="Google" id="ProtNLM"/>
    </source>
</evidence>
<reference evidence="8" key="1">
    <citation type="submission" date="2020-12" db="EMBL/GenBank/DDBJ databases">
        <title>Metabolic potential, ecology and presence of endohyphal bacteria is reflected in genomic diversity of Mucoromycotina.</title>
        <authorList>
            <person name="Muszewska A."/>
            <person name="Okrasinska A."/>
            <person name="Steczkiewicz K."/>
            <person name="Drgas O."/>
            <person name="Orlowska M."/>
            <person name="Perlinska-Lenart U."/>
            <person name="Aleksandrzak-Piekarczyk T."/>
            <person name="Szatraj K."/>
            <person name="Zielenkiewicz U."/>
            <person name="Pilsyk S."/>
            <person name="Malc E."/>
            <person name="Mieczkowski P."/>
            <person name="Kruszewska J.S."/>
            <person name="Biernat P."/>
            <person name="Pawlowska J."/>
        </authorList>
    </citation>
    <scope>NUCLEOTIDE SEQUENCE</scope>
    <source>
        <strain evidence="8">WA0000051536</strain>
    </source>
</reference>
<dbReference type="EMBL" id="JAEPRA010000002">
    <property type="protein sequence ID" value="KAG2188170.1"/>
    <property type="molecule type" value="Genomic_DNA"/>
</dbReference>
<dbReference type="PANTHER" id="PTHR42810">
    <property type="entry name" value="PURINE PERMEASE C1399.01C-RELATED"/>
    <property type="match status" value="1"/>
</dbReference>
<evidence type="ECO:0000256" key="7">
    <source>
        <dbReference type="SAM" id="Phobius"/>
    </source>
</evidence>
<accession>A0A8H7Q9T5</accession>
<comment type="similarity">
    <text evidence="2">Belongs to the nucleobase:cation symporter-2 (NCS2) (TC 2.A.40) family.</text>
</comment>
<comment type="caution">
    <text evidence="8">The sequence shown here is derived from an EMBL/GenBank/DDBJ whole genome shotgun (WGS) entry which is preliminary data.</text>
</comment>
<feature type="transmembrane region" description="Helical" evidence="7">
    <location>
        <begin position="296"/>
        <end position="319"/>
    </location>
</feature>
<dbReference type="NCBIfam" id="TIGR00801">
    <property type="entry name" value="ncs2"/>
    <property type="match status" value="1"/>
</dbReference>
<dbReference type="GO" id="GO:0000324">
    <property type="term" value="C:fungal-type vacuole"/>
    <property type="evidence" value="ECO:0007669"/>
    <property type="project" value="TreeGrafter"/>
</dbReference>
<feature type="transmembrane region" description="Helical" evidence="7">
    <location>
        <begin position="542"/>
        <end position="568"/>
    </location>
</feature>
<gene>
    <name evidence="8" type="ORF">INT44_000922</name>
</gene>
<dbReference type="OrthoDB" id="1641903at2759"/>
<dbReference type="PANTHER" id="PTHR42810:SF2">
    <property type="entry name" value="PURINE PERMEASE C1399.01C-RELATED"/>
    <property type="match status" value="1"/>
</dbReference>
<feature type="transmembrane region" description="Helical" evidence="7">
    <location>
        <begin position="241"/>
        <end position="259"/>
    </location>
</feature>
<evidence type="ECO:0000256" key="3">
    <source>
        <dbReference type="ARBA" id="ARBA00022448"/>
    </source>
</evidence>
<evidence type="ECO:0000313" key="8">
    <source>
        <dbReference type="EMBL" id="KAG2188170.1"/>
    </source>
</evidence>
<evidence type="ECO:0000256" key="6">
    <source>
        <dbReference type="ARBA" id="ARBA00023136"/>
    </source>
</evidence>
<feature type="transmembrane region" description="Helical" evidence="7">
    <location>
        <begin position="157"/>
        <end position="176"/>
    </location>
</feature>
<feature type="transmembrane region" description="Helical" evidence="7">
    <location>
        <begin position="362"/>
        <end position="381"/>
    </location>
</feature>
<keyword evidence="3" id="KW-0813">Transport</keyword>
<evidence type="ECO:0000256" key="1">
    <source>
        <dbReference type="ARBA" id="ARBA00004141"/>
    </source>
</evidence>
<dbReference type="InterPro" id="IPR006042">
    <property type="entry name" value="Xan_ur_permease"/>
</dbReference>
<feature type="transmembrane region" description="Helical" evidence="7">
    <location>
        <begin position="127"/>
        <end position="145"/>
    </location>
</feature>
<feature type="transmembrane region" description="Helical" evidence="7">
    <location>
        <begin position="477"/>
        <end position="497"/>
    </location>
</feature>